<evidence type="ECO:0008006" key="3">
    <source>
        <dbReference type="Google" id="ProtNLM"/>
    </source>
</evidence>
<dbReference type="AlphaFoldDB" id="K9YSH2"/>
<organism evidence="1 2">
    <name type="scientific">Dactylococcopsis salina (strain PCC 8305)</name>
    <name type="common">Myxobactron salinum</name>
    <dbReference type="NCBI Taxonomy" id="13035"/>
    <lineage>
        <taxon>Bacteria</taxon>
        <taxon>Bacillati</taxon>
        <taxon>Cyanobacteriota</taxon>
        <taxon>Cyanophyceae</taxon>
        <taxon>Nodosilineales</taxon>
        <taxon>Cymatolegaceae</taxon>
        <taxon>Dactylococcopsis</taxon>
    </lineage>
</organism>
<reference evidence="1" key="1">
    <citation type="submission" date="2012-04" db="EMBL/GenBank/DDBJ databases">
        <title>Finished genome of Dactylococcopsis salina PCC 8305.</title>
        <authorList>
            <consortium name="US DOE Joint Genome Institute"/>
            <person name="Gugger M."/>
            <person name="Coursin T."/>
            <person name="Rippka R."/>
            <person name="Tandeau De Marsac N."/>
            <person name="Huntemann M."/>
            <person name="Wei C.-L."/>
            <person name="Han J."/>
            <person name="Detter J.C."/>
            <person name="Han C."/>
            <person name="Tapia R."/>
            <person name="Daligault H."/>
            <person name="Chen A."/>
            <person name="Krypides N."/>
            <person name="Mavromatis K."/>
            <person name="Markowitz V."/>
            <person name="Szeto E."/>
            <person name="Ivanova N."/>
            <person name="Ovchinnikova G."/>
            <person name="Pagani I."/>
            <person name="Pati A."/>
            <person name="Goodwin L."/>
            <person name="Peters L."/>
            <person name="Pitluck S."/>
            <person name="Woyke T."/>
            <person name="Kerfeld C."/>
        </authorList>
    </citation>
    <scope>NUCLEOTIDE SEQUENCE [LARGE SCALE GENOMIC DNA]</scope>
    <source>
        <strain evidence="1">PCC 8305</strain>
    </source>
</reference>
<dbReference type="STRING" id="13035.Dacsa_0496"/>
<evidence type="ECO:0000313" key="2">
    <source>
        <dbReference type="Proteomes" id="UP000010482"/>
    </source>
</evidence>
<proteinExistence type="predicted"/>
<dbReference type="KEGG" id="dsl:Dacsa_0496"/>
<accession>K9YSH2</accession>
<keyword evidence="2" id="KW-1185">Reference proteome</keyword>
<dbReference type="RefSeq" id="WP_015228293.1">
    <property type="nucleotide sequence ID" value="NC_019780.1"/>
</dbReference>
<dbReference type="OrthoDB" id="5524515at2"/>
<name>K9YSH2_DACS8</name>
<sequence>MTRLLEQVISKLKSLPEEEQNAIASRLLAEVEDEQSWKTQFESTTDEQWDQMAEMVRNEIKTGDTTPIIDIFPSQSE</sequence>
<gene>
    <name evidence="1" type="ORF">Dacsa_0496</name>
</gene>
<dbReference type="eggNOG" id="ENOG5032Y8S">
    <property type="taxonomic scope" value="Bacteria"/>
</dbReference>
<dbReference type="PATRIC" id="fig|13035.3.peg.565"/>
<protein>
    <recommendedName>
        <fullName evidence="3">Addiction module component</fullName>
    </recommendedName>
</protein>
<dbReference type="Proteomes" id="UP000010482">
    <property type="component" value="Chromosome"/>
</dbReference>
<dbReference type="HOGENOM" id="CLU_189892_0_0_3"/>
<dbReference type="EMBL" id="CP003944">
    <property type="protein sequence ID" value="AFZ49280.1"/>
    <property type="molecule type" value="Genomic_DNA"/>
</dbReference>
<evidence type="ECO:0000313" key="1">
    <source>
        <dbReference type="EMBL" id="AFZ49280.1"/>
    </source>
</evidence>